<evidence type="ECO:0000313" key="8">
    <source>
        <dbReference type="Proteomes" id="UP000095284"/>
    </source>
</evidence>
<dbReference type="PROSITE" id="PS00183">
    <property type="entry name" value="UBC_1"/>
    <property type="match status" value="1"/>
</dbReference>
<dbReference type="WBParaSite" id="BXY_1713400.1">
    <property type="protein sequence ID" value="BXY_1713400.1"/>
    <property type="gene ID" value="BXY_1713400"/>
</dbReference>
<reference evidence="7" key="2">
    <citation type="submission" date="2020-08" db="EMBL/GenBank/DDBJ databases">
        <authorList>
            <person name="Kikuchi T."/>
        </authorList>
    </citation>
    <scope>NUCLEOTIDE SEQUENCE</scope>
    <source>
        <strain evidence="6">Ka4C1</strain>
    </source>
</reference>
<evidence type="ECO:0000256" key="4">
    <source>
        <dbReference type="RuleBase" id="RU362109"/>
    </source>
</evidence>
<evidence type="ECO:0000256" key="2">
    <source>
        <dbReference type="ARBA" id="ARBA00022786"/>
    </source>
</evidence>
<feature type="active site" description="Glycyl thioester intermediate" evidence="3">
    <location>
        <position position="106"/>
    </location>
</feature>
<dbReference type="Proteomes" id="UP000095284">
    <property type="component" value="Unplaced"/>
</dbReference>
<dbReference type="OrthoDB" id="9973183at2759"/>
<evidence type="ECO:0000313" key="6">
    <source>
        <dbReference type="EMBL" id="CAD5215847.1"/>
    </source>
</evidence>
<keyword evidence="4" id="KW-0547">Nucleotide-binding</keyword>
<dbReference type="eggNOG" id="KOG0422">
    <property type="taxonomic scope" value="Eukaryota"/>
</dbReference>
<evidence type="ECO:0000259" key="5">
    <source>
        <dbReference type="PROSITE" id="PS50127"/>
    </source>
</evidence>
<sequence length="168" mass="19161">MKAAGGENVSMTSNTVVQAKAIGQKRLKKELEHFSRCHLVTSKQIQVENANETTWNLILSPMDPPYNEEKFKMALEFHPEYPFKPPRICFVSPIYHPNVNSKGEICLTILAIENWKPGITVASVMYSLISLLRNPEPERGLVPEIITEYLNNNEKFIAKAREKSFQTQ</sequence>
<name>A0A1I7SVQ6_BURXY</name>
<organism evidence="8 10">
    <name type="scientific">Bursaphelenchus xylophilus</name>
    <name type="common">Pinewood nematode worm</name>
    <name type="synonym">Aphelenchoides xylophilus</name>
    <dbReference type="NCBI Taxonomy" id="6326"/>
    <lineage>
        <taxon>Eukaryota</taxon>
        <taxon>Metazoa</taxon>
        <taxon>Ecdysozoa</taxon>
        <taxon>Nematoda</taxon>
        <taxon>Chromadorea</taxon>
        <taxon>Rhabditida</taxon>
        <taxon>Tylenchina</taxon>
        <taxon>Tylenchomorpha</taxon>
        <taxon>Aphelenchoidea</taxon>
        <taxon>Aphelenchoididae</taxon>
        <taxon>Bursaphelenchus</taxon>
    </lineage>
</organism>
<dbReference type="SUPFAM" id="SSF54495">
    <property type="entry name" value="UBC-like"/>
    <property type="match status" value="1"/>
</dbReference>
<dbReference type="EMBL" id="CAJFDI010000002">
    <property type="protein sequence ID" value="CAD5215847.1"/>
    <property type="molecule type" value="Genomic_DNA"/>
</dbReference>
<evidence type="ECO:0000256" key="3">
    <source>
        <dbReference type="PROSITE-ProRule" id="PRU10133"/>
    </source>
</evidence>
<dbReference type="AlphaFoldDB" id="A0A1I7SVQ6"/>
<dbReference type="InterPro" id="IPR000608">
    <property type="entry name" value="UBC"/>
</dbReference>
<reference evidence="10" key="1">
    <citation type="submission" date="2016-11" db="UniProtKB">
        <authorList>
            <consortium name="WormBaseParasite"/>
        </authorList>
    </citation>
    <scope>IDENTIFICATION</scope>
</reference>
<keyword evidence="4" id="KW-0067">ATP-binding</keyword>
<keyword evidence="1" id="KW-0808">Transferase</keyword>
<protein>
    <submittedName>
        <fullName evidence="6">(pine wood nematode) hypothetical protein</fullName>
    </submittedName>
    <submittedName>
        <fullName evidence="10">UBIQUITIN_CONJUGAT_2 domain-containing protein</fullName>
    </submittedName>
</protein>
<dbReference type="Gene3D" id="3.10.110.10">
    <property type="entry name" value="Ubiquitin Conjugating Enzyme"/>
    <property type="match status" value="1"/>
</dbReference>
<evidence type="ECO:0000313" key="10">
    <source>
        <dbReference type="WBParaSite" id="BXY_1713400.1"/>
    </source>
</evidence>
<dbReference type="SMR" id="A0A1I7SVQ6"/>
<evidence type="ECO:0000256" key="1">
    <source>
        <dbReference type="ARBA" id="ARBA00022679"/>
    </source>
</evidence>
<gene>
    <name evidence="6" type="ORF">BXYJ_LOCUS4234</name>
</gene>
<feature type="domain" description="UBC core" evidence="5">
    <location>
        <begin position="22"/>
        <end position="168"/>
    </location>
</feature>
<dbReference type="Proteomes" id="UP000582659">
    <property type="component" value="Unassembled WGS sequence"/>
</dbReference>
<dbReference type="Pfam" id="PF00179">
    <property type="entry name" value="UQ_con"/>
    <property type="match status" value="1"/>
</dbReference>
<dbReference type="PANTHER" id="PTHR24068">
    <property type="entry name" value="UBIQUITIN-CONJUGATING ENZYME E2"/>
    <property type="match status" value="1"/>
</dbReference>
<evidence type="ECO:0000313" key="7">
    <source>
        <dbReference type="EMBL" id="CAG9098093.1"/>
    </source>
</evidence>
<dbReference type="InterPro" id="IPR023313">
    <property type="entry name" value="UBQ-conjugating_AS"/>
</dbReference>
<dbReference type="GO" id="GO:0005524">
    <property type="term" value="F:ATP binding"/>
    <property type="evidence" value="ECO:0007669"/>
    <property type="project" value="UniProtKB-UniRule"/>
</dbReference>
<dbReference type="GO" id="GO:0016740">
    <property type="term" value="F:transferase activity"/>
    <property type="evidence" value="ECO:0007669"/>
    <property type="project" value="UniProtKB-KW"/>
</dbReference>
<comment type="similarity">
    <text evidence="4">Belongs to the ubiquitin-conjugating enzyme family.</text>
</comment>
<evidence type="ECO:0000313" key="9">
    <source>
        <dbReference type="Proteomes" id="UP000659654"/>
    </source>
</evidence>
<dbReference type="Proteomes" id="UP000659654">
    <property type="component" value="Unassembled WGS sequence"/>
</dbReference>
<keyword evidence="9" id="KW-1185">Reference proteome</keyword>
<proteinExistence type="inferred from homology"/>
<dbReference type="EMBL" id="CAJFCV020000002">
    <property type="protein sequence ID" value="CAG9098093.1"/>
    <property type="molecule type" value="Genomic_DNA"/>
</dbReference>
<dbReference type="SMART" id="SM00212">
    <property type="entry name" value="UBCc"/>
    <property type="match status" value="1"/>
</dbReference>
<keyword evidence="2 4" id="KW-0833">Ubl conjugation pathway</keyword>
<dbReference type="InterPro" id="IPR016135">
    <property type="entry name" value="UBQ-conjugating_enzyme/RWD"/>
</dbReference>
<accession>A0A1I7SVQ6</accession>
<dbReference type="PROSITE" id="PS50127">
    <property type="entry name" value="UBC_2"/>
    <property type="match status" value="1"/>
</dbReference>